<keyword evidence="1" id="KW-0732">Signal</keyword>
<dbReference type="RefSeq" id="XP_017878064.1">
    <property type="nucleotide sequence ID" value="XM_018022575.2"/>
</dbReference>
<protein>
    <submittedName>
        <fullName evidence="3">Ejaculatory bulb-specific protein 3-like</fullName>
    </submittedName>
</protein>
<dbReference type="GeneID" id="108623780"/>
<feature type="chain" id="PRO_5042584041" evidence="1">
    <location>
        <begin position="20"/>
        <end position="130"/>
    </location>
</feature>
<dbReference type="InterPro" id="IPR036682">
    <property type="entry name" value="OS_D_A10/PebIII_sf"/>
</dbReference>
<feature type="signal peptide" evidence="1">
    <location>
        <begin position="1"/>
        <end position="19"/>
    </location>
</feature>
<dbReference type="KEGG" id="ccal:108623780"/>
<dbReference type="AlphaFoldDB" id="A0AAJ7IWD9"/>
<reference evidence="3" key="1">
    <citation type="submission" date="2025-08" db="UniProtKB">
        <authorList>
            <consortium name="RefSeq"/>
        </authorList>
    </citation>
    <scope>IDENTIFICATION</scope>
    <source>
        <tissue evidence="3">Whole body</tissue>
    </source>
</reference>
<evidence type="ECO:0000256" key="1">
    <source>
        <dbReference type="SAM" id="SignalP"/>
    </source>
</evidence>
<dbReference type="PANTHER" id="PTHR11257:SF12">
    <property type="entry name" value="EJACULATORY BULB-SPECIFIC PROTEIN 3-RELATED"/>
    <property type="match status" value="1"/>
</dbReference>
<proteinExistence type="predicted"/>
<accession>A0AAJ7IWD9</accession>
<evidence type="ECO:0000313" key="3">
    <source>
        <dbReference type="RefSeq" id="XP_017878064.1"/>
    </source>
</evidence>
<dbReference type="Gene3D" id="1.10.2080.10">
    <property type="entry name" value="Insect odorant-binding protein A10/Ejaculatory bulb-specific protein 3"/>
    <property type="match status" value="1"/>
</dbReference>
<dbReference type="SUPFAM" id="SSF100910">
    <property type="entry name" value="Chemosensory protein Csp2"/>
    <property type="match status" value="1"/>
</dbReference>
<name>A0AAJ7IWD9_9HYME</name>
<evidence type="ECO:0000313" key="2">
    <source>
        <dbReference type="Proteomes" id="UP000694925"/>
    </source>
</evidence>
<dbReference type="PANTHER" id="PTHR11257">
    <property type="entry name" value="CHEMOSENSORY PROTEIN-RELATED"/>
    <property type="match status" value="1"/>
</dbReference>
<keyword evidence="2" id="KW-1185">Reference proteome</keyword>
<gene>
    <name evidence="3" type="primary">LOC108623780</name>
</gene>
<dbReference type="Pfam" id="PF03392">
    <property type="entry name" value="OS-D"/>
    <property type="match status" value="1"/>
</dbReference>
<dbReference type="InterPro" id="IPR005055">
    <property type="entry name" value="A10/PebIII"/>
</dbReference>
<sequence length="130" mass="14994">MKTTVLCLLVLVAVAYVAARPKDEYTSKFDNIDVDQILHSDRLLTNYFKCLMDEGRCTSEGAELKKTLPDALETECSKCSEKHKEVVKKVIKFLVKEKPEMWDKLANKYDPDRKYRTKFENQAKELGVSV</sequence>
<organism evidence="2 3">
    <name type="scientific">Ceratina calcarata</name>
    <dbReference type="NCBI Taxonomy" id="156304"/>
    <lineage>
        <taxon>Eukaryota</taxon>
        <taxon>Metazoa</taxon>
        <taxon>Ecdysozoa</taxon>
        <taxon>Arthropoda</taxon>
        <taxon>Hexapoda</taxon>
        <taxon>Insecta</taxon>
        <taxon>Pterygota</taxon>
        <taxon>Neoptera</taxon>
        <taxon>Endopterygota</taxon>
        <taxon>Hymenoptera</taxon>
        <taxon>Apocrita</taxon>
        <taxon>Aculeata</taxon>
        <taxon>Apoidea</taxon>
        <taxon>Anthophila</taxon>
        <taxon>Apidae</taxon>
        <taxon>Ceratina</taxon>
        <taxon>Zadontomerus</taxon>
    </lineage>
</organism>
<dbReference type="Proteomes" id="UP000694925">
    <property type="component" value="Unplaced"/>
</dbReference>